<organism evidence="1 2">
    <name type="scientific">Pelotomaculum schinkii</name>
    <dbReference type="NCBI Taxonomy" id="78350"/>
    <lineage>
        <taxon>Bacteria</taxon>
        <taxon>Bacillati</taxon>
        <taxon>Bacillota</taxon>
        <taxon>Clostridia</taxon>
        <taxon>Eubacteriales</taxon>
        <taxon>Desulfotomaculaceae</taxon>
        <taxon>Pelotomaculum</taxon>
    </lineage>
</organism>
<reference evidence="1 2" key="1">
    <citation type="journal article" date="2018" name="Environ. Microbiol.">
        <title>Novel energy conservation strategies and behaviour of Pelotomaculum schinkii driving syntrophic propionate catabolism.</title>
        <authorList>
            <person name="Hidalgo-Ahumada C.A.P."/>
            <person name="Nobu M.K."/>
            <person name="Narihiro T."/>
            <person name="Tamaki H."/>
            <person name="Liu W.T."/>
            <person name="Kamagata Y."/>
            <person name="Stams A.J.M."/>
            <person name="Imachi H."/>
            <person name="Sousa D.Z."/>
        </authorList>
    </citation>
    <scope>NUCLEOTIDE SEQUENCE [LARGE SCALE GENOMIC DNA]</scope>
    <source>
        <strain evidence="1 2">HH</strain>
    </source>
</reference>
<gene>
    <name evidence="1" type="ORF">Psch_02057</name>
</gene>
<evidence type="ECO:0000313" key="1">
    <source>
        <dbReference type="EMBL" id="TEB08494.1"/>
    </source>
</evidence>
<keyword evidence="2" id="KW-1185">Reference proteome</keyword>
<dbReference type="InterPro" id="IPR027417">
    <property type="entry name" value="P-loop_NTPase"/>
</dbReference>
<protein>
    <recommendedName>
        <fullName evidence="3">CobQ/CobB/MinD/ParA nucleotide binding domain protein</fullName>
    </recommendedName>
</protein>
<dbReference type="EMBL" id="QFGA01000001">
    <property type="protein sequence ID" value="TEB08494.1"/>
    <property type="molecule type" value="Genomic_DNA"/>
</dbReference>
<proteinExistence type="predicted"/>
<evidence type="ECO:0000313" key="2">
    <source>
        <dbReference type="Proteomes" id="UP000298324"/>
    </source>
</evidence>
<comment type="caution">
    <text evidence="1">The sequence shown here is derived from an EMBL/GenBank/DDBJ whole genome shotgun (WGS) entry which is preliminary data.</text>
</comment>
<dbReference type="AlphaFoldDB" id="A0A4Y7RHN2"/>
<evidence type="ECO:0008006" key="3">
    <source>
        <dbReference type="Google" id="ProtNLM"/>
    </source>
</evidence>
<sequence length="241" mass="25885">MILFFFYGYFSLKKGVLSIINKDRIVEAYIGEYAAGKSEAALSRALELAGLGRKVTLVDLDLVEPCYTLRPVQKELMARGVEVIAWEAKETLGLGEAGVTIKPAARWALRRPGDIILDIGYGVEGSKTLKLLEGAAEDPFLNIICVVNTSRPMTSGMEQIVEHVREMGKVDGLINNTHLGDETTVEVVQEGAGLITRAAKTLGLPVVATTAPALIAGQIGSMDCLGNPVRPLAGLMSKAFW</sequence>
<dbReference type="SUPFAM" id="SSF52540">
    <property type="entry name" value="P-loop containing nucleoside triphosphate hydrolases"/>
    <property type="match status" value="1"/>
</dbReference>
<dbReference type="Proteomes" id="UP000298324">
    <property type="component" value="Unassembled WGS sequence"/>
</dbReference>
<name>A0A4Y7RHN2_9FIRM</name>
<accession>A0A4Y7RHN2</accession>
<dbReference type="Gene3D" id="3.40.50.300">
    <property type="entry name" value="P-loop containing nucleotide triphosphate hydrolases"/>
    <property type="match status" value="1"/>
</dbReference>